<dbReference type="RefSeq" id="WP_121484678.1">
    <property type="nucleotide sequence ID" value="NZ_QQXL01000003.1"/>
</dbReference>
<reference evidence="6 7" key="1">
    <citation type="submission" date="2018-07" db="EMBL/GenBank/DDBJ databases">
        <title>Arthrobacter sp. nov., isolated from raw cow's milk with high bacterial count.</title>
        <authorList>
            <person name="Hahne J."/>
            <person name="Isele D."/>
            <person name="Lipski A."/>
        </authorList>
    </citation>
    <scope>NUCLEOTIDE SEQUENCE [LARGE SCALE GENOMIC DNA]</scope>
    <source>
        <strain evidence="6 7">JZ R-183</strain>
    </source>
</reference>
<protein>
    <submittedName>
        <fullName evidence="6">UDP-N-acetylglucosamine--LPS N-acetylglucosamine transferase</fullName>
    </submittedName>
</protein>
<evidence type="ECO:0000256" key="5">
    <source>
        <dbReference type="ARBA" id="ARBA00023136"/>
    </source>
</evidence>
<evidence type="ECO:0000313" key="7">
    <source>
        <dbReference type="Proteomes" id="UP000273119"/>
    </source>
</evidence>
<proteinExistence type="predicted"/>
<dbReference type="InterPro" id="IPR013969">
    <property type="entry name" value="Oligosacch_biosynth_Alg14"/>
</dbReference>
<dbReference type="AlphaFoldDB" id="A0A496PJI0"/>
<comment type="caution">
    <text evidence="6">The sequence shown here is derived from an EMBL/GenBank/DDBJ whole genome shotgun (WGS) entry which is preliminary data.</text>
</comment>
<dbReference type="GO" id="GO:0006488">
    <property type="term" value="P:dolichol-linked oligosaccharide biosynthetic process"/>
    <property type="evidence" value="ECO:0007669"/>
    <property type="project" value="InterPro"/>
</dbReference>
<dbReference type="Pfam" id="PF08660">
    <property type="entry name" value="Alg14"/>
    <property type="match status" value="1"/>
</dbReference>
<keyword evidence="5" id="KW-0472">Membrane</keyword>
<keyword evidence="4" id="KW-1133">Transmembrane helix</keyword>
<dbReference type="GO" id="GO:0004577">
    <property type="term" value="F:N-acetylglucosaminyldiphosphodolichol N-acetylglucosaminyltransferase activity"/>
    <property type="evidence" value="ECO:0007669"/>
    <property type="project" value="TreeGrafter"/>
</dbReference>
<keyword evidence="6" id="KW-0808">Transferase</keyword>
<evidence type="ECO:0000313" key="6">
    <source>
        <dbReference type="EMBL" id="RKW70654.1"/>
    </source>
</evidence>
<evidence type="ECO:0000256" key="3">
    <source>
        <dbReference type="ARBA" id="ARBA00022824"/>
    </source>
</evidence>
<evidence type="ECO:0000256" key="4">
    <source>
        <dbReference type="ARBA" id="ARBA00022989"/>
    </source>
</evidence>
<dbReference type="Gene3D" id="3.40.50.2000">
    <property type="entry name" value="Glycogen Phosphorylase B"/>
    <property type="match status" value="1"/>
</dbReference>
<comment type="subcellular location">
    <subcellularLocation>
        <location evidence="1">Endoplasmic reticulum membrane</location>
        <topology evidence="1">Single-pass membrane protein</topology>
    </subcellularLocation>
</comment>
<keyword evidence="7" id="KW-1185">Reference proteome</keyword>
<accession>A0A496PJI0</accession>
<dbReference type="PANTHER" id="PTHR12154:SF4">
    <property type="entry name" value="UDP-N-ACETYLGLUCOSAMINE TRANSFERASE SUBUNIT ALG14 HOMOLOG"/>
    <property type="match status" value="1"/>
</dbReference>
<dbReference type="PANTHER" id="PTHR12154">
    <property type="entry name" value="GLYCOSYL TRANSFERASE-RELATED"/>
    <property type="match status" value="1"/>
</dbReference>
<evidence type="ECO:0000256" key="1">
    <source>
        <dbReference type="ARBA" id="ARBA00004389"/>
    </source>
</evidence>
<evidence type="ECO:0000256" key="2">
    <source>
        <dbReference type="ARBA" id="ARBA00022692"/>
    </source>
</evidence>
<dbReference type="Proteomes" id="UP000273119">
    <property type="component" value="Unassembled WGS sequence"/>
</dbReference>
<sequence>MKILLVTSPGGHLAHLLALRSWWQGHDRLWVTAQQPDTELALAGERVVWSHWPTTRNIPNAIKNMALAVQVLRAERPDVIVSDGAGVAVPFFAIARAMGITTAYVECCDRVEVPSLTAKLCYPLSDVFCVQWERQKRSFPEANNIGALL</sequence>
<keyword evidence="2" id="KW-0812">Transmembrane</keyword>
<gene>
    <name evidence="6" type="ORF">DWQ67_05945</name>
</gene>
<organism evidence="6 7">
    <name type="scientific">Galactobacter caseinivorans</name>
    <dbReference type="NCBI Taxonomy" id="2676123"/>
    <lineage>
        <taxon>Bacteria</taxon>
        <taxon>Bacillati</taxon>
        <taxon>Actinomycetota</taxon>
        <taxon>Actinomycetes</taxon>
        <taxon>Micrococcales</taxon>
        <taxon>Micrococcaceae</taxon>
        <taxon>Galactobacter</taxon>
    </lineage>
</organism>
<keyword evidence="3" id="KW-0256">Endoplasmic reticulum</keyword>
<dbReference type="SUPFAM" id="SSF53756">
    <property type="entry name" value="UDP-Glycosyltransferase/glycogen phosphorylase"/>
    <property type="match status" value="1"/>
</dbReference>
<dbReference type="EMBL" id="QQXL01000003">
    <property type="protein sequence ID" value="RKW70654.1"/>
    <property type="molecule type" value="Genomic_DNA"/>
</dbReference>
<name>A0A496PJI0_9MICC</name>